<evidence type="ECO:0008006" key="3">
    <source>
        <dbReference type="Google" id="ProtNLM"/>
    </source>
</evidence>
<sequence length="76" mass="8688">MIRLHLKSAILKSLNFNKKDKTLEIEFKDGIKTTDCMDIPISILEDYVNSIKQNGGLCIDEDHRSNLKIVYSNFAS</sequence>
<name>A0ABS4BU63_9FLAO</name>
<proteinExistence type="predicted"/>
<evidence type="ECO:0000313" key="2">
    <source>
        <dbReference type="Proteomes" id="UP000670776"/>
    </source>
</evidence>
<accession>A0ABS4BU63</accession>
<organism evidence="1 2">
    <name type="scientific">Mariniflexile gromovii</name>
    <dbReference type="NCBI Taxonomy" id="362523"/>
    <lineage>
        <taxon>Bacteria</taxon>
        <taxon>Pseudomonadati</taxon>
        <taxon>Bacteroidota</taxon>
        <taxon>Flavobacteriia</taxon>
        <taxon>Flavobacteriales</taxon>
        <taxon>Flavobacteriaceae</taxon>
        <taxon>Mariniflexile</taxon>
    </lineage>
</organism>
<evidence type="ECO:0000313" key="1">
    <source>
        <dbReference type="EMBL" id="MBP0904118.1"/>
    </source>
</evidence>
<dbReference type="RefSeq" id="WP_209655017.1">
    <property type="nucleotide sequence ID" value="NZ_JAGJCB010000008.1"/>
</dbReference>
<keyword evidence="2" id="KW-1185">Reference proteome</keyword>
<protein>
    <recommendedName>
        <fullName evidence="3">KTSC domain-containing protein</fullName>
    </recommendedName>
</protein>
<dbReference type="EMBL" id="JAGJCB010000008">
    <property type="protein sequence ID" value="MBP0904118.1"/>
    <property type="molecule type" value="Genomic_DNA"/>
</dbReference>
<gene>
    <name evidence="1" type="ORF">J8H85_09780</name>
</gene>
<reference evidence="1 2" key="1">
    <citation type="submission" date="2021-04" db="EMBL/GenBank/DDBJ databases">
        <title>Mariniflexile gromovii gen. nov., sp. nov., a gliding bacterium isolated from the sea urchin Strongylocentrotus intermedius.</title>
        <authorList>
            <person name="Ko S."/>
            <person name="Le V."/>
            <person name="Ahn C.-Y."/>
            <person name="Oh H.-M."/>
        </authorList>
    </citation>
    <scope>NUCLEOTIDE SEQUENCE [LARGE SCALE GENOMIC DNA]</scope>
    <source>
        <strain evidence="1 2">KCTC 12570</strain>
    </source>
</reference>
<dbReference type="Proteomes" id="UP000670776">
    <property type="component" value="Unassembled WGS sequence"/>
</dbReference>
<comment type="caution">
    <text evidence="1">The sequence shown here is derived from an EMBL/GenBank/DDBJ whole genome shotgun (WGS) entry which is preliminary data.</text>
</comment>